<dbReference type="PANTHER" id="PTHR30404">
    <property type="entry name" value="N-ACETYLMURAMOYL-L-ALANINE AMIDASE"/>
    <property type="match status" value="1"/>
</dbReference>
<protein>
    <submittedName>
        <fullName evidence="3">N-acetylmuramoyl-L-alanine amidase CwlD</fullName>
    </submittedName>
</protein>
<feature type="domain" description="MurNAc-LAA" evidence="2">
    <location>
        <begin position="99"/>
        <end position="213"/>
    </location>
</feature>
<dbReference type="Proteomes" id="UP000294567">
    <property type="component" value="Unassembled WGS sequence"/>
</dbReference>
<proteinExistence type="predicted"/>
<dbReference type="InterPro" id="IPR050695">
    <property type="entry name" value="N-acetylmuramoyl_amidase_3"/>
</dbReference>
<organism evidence="3 4">
    <name type="scientific">Keratinibaculum paraultunense</name>
    <dbReference type="NCBI Taxonomy" id="1278232"/>
    <lineage>
        <taxon>Bacteria</taxon>
        <taxon>Bacillati</taxon>
        <taxon>Bacillota</taxon>
        <taxon>Tissierellia</taxon>
        <taxon>Tissierellales</taxon>
        <taxon>Tepidimicrobiaceae</taxon>
        <taxon>Keratinibaculum</taxon>
    </lineage>
</organism>
<dbReference type="GO" id="GO:0030288">
    <property type="term" value="C:outer membrane-bounded periplasmic space"/>
    <property type="evidence" value="ECO:0007669"/>
    <property type="project" value="TreeGrafter"/>
</dbReference>
<evidence type="ECO:0000313" key="4">
    <source>
        <dbReference type="Proteomes" id="UP000294567"/>
    </source>
</evidence>
<dbReference type="CDD" id="cd02696">
    <property type="entry name" value="MurNAc-LAA"/>
    <property type="match status" value="1"/>
</dbReference>
<evidence type="ECO:0000259" key="2">
    <source>
        <dbReference type="SMART" id="SM00646"/>
    </source>
</evidence>
<dbReference type="OrthoDB" id="9806267at2"/>
<dbReference type="Pfam" id="PF01520">
    <property type="entry name" value="Amidase_3"/>
    <property type="match status" value="1"/>
</dbReference>
<comment type="caution">
    <text evidence="3">The sequence shown here is derived from an EMBL/GenBank/DDBJ whole genome shotgun (WGS) entry which is preliminary data.</text>
</comment>
<accession>A0A4V6NZ60</accession>
<dbReference type="AlphaFoldDB" id="A0A4V6NZ60"/>
<dbReference type="SMART" id="SM00646">
    <property type="entry name" value="Ami_3"/>
    <property type="match status" value="1"/>
</dbReference>
<evidence type="ECO:0000256" key="1">
    <source>
        <dbReference type="ARBA" id="ARBA00022801"/>
    </source>
</evidence>
<sequence>MKFKRLRFLLLLILLVFIVLQIFHRSSSLIGRIFGTSNIIVIDPGHGGYDPGTIGINGSYEKDINLDISKKLYERLKSMDYKVLLTRNVDEYVDNRDRARFANRKRARVFISIHCNSIEDNSNTNGAQVLYFPNRESNANETLAQMILDQLLISTGANNKGIVEREDLIVLNQTKMPAIIVECGFLSNGNEANLLTEDEYQNKIVDGIVEGLRCYIK</sequence>
<name>A0A4V6NZ60_9FIRM</name>
<dbReference type="InterPro" id="IPR002508">
    <property type="entry name" value="MurNAc-LAA_cat"/>
</dbReference>
<dbReference type="SUPFAM" id="SSF53187">
    <property type="entry name" value="Zn-dependent exopeptidases"/>
    <property type="match status" value="1"/>
</dbReference>
<dbReference type="Gene3D" id="3.40.630.40">
    <property type="entry name" value="Zn-dependent exopeptidases"/>
    <property type="match status" value="1"/>
</dbReference>
<evidence type="ECO:0000313" key="3">
    <source>
        <dbReference type="EMBL" id="TCS90503.1"/>
    </source>
</evidence>
<dbReference type="GO" id="GO:0008745">
    <property type="term" value="F:N-acetylmuramoyl-L-alanine amidase activity"/>
    <property type="evidence" value="ECO:0007669"/>
    <property type="project" value="InterPro"/>
</dbReference>
<dbReference type="EMBL" id="SMAE01000004">
    <property type="protein sequence ID" value="TCS90503.1"/>
    <property type="molecule type" value="Genomic_DNA"/>
</dbReference>
<reference evidence="3 4" key="1">
    <citation type="submission" date="2019-03" db="EMBL/GenBank/DDBJ databases">
        <title>Genomic Encyclopedia of Type Strains, Phase IV (KMG-IV): sequencing the most valuable type-strain genomes for metagenomic binning, comparative biology and taxonomic classification.</title>
        <authorList>
            <person name="Goeker M."/>
        </authorList>
    </citation>
    <scope>NUCLEOTIDE SEQUENCE [LARGE SCALE GENOMIC DNA]</scope>
    <source>
        <strain evidence="3 4">DSM 26752</strain>
    </source>
</reference>
<keyword evidence="4" id="KW-1185">Reference proteome</keyword>
<keyword evidence="1" id="KW-0378">Hydrolase</keyword>
<dbReference type="RefSeq" id="WP_158279987.1">
    <property type="nucleotide sequence ID" value="NZ_CP068564.1"/>
</dbReference>
<dbReference type="PANTHER" id="PTHR30404:SF0">
    <property type="entry name" value="N-ACETYLMURAMOYL-L-ALANINE AMIDASE AMIC"/>
    <property type="match status" value="1"/>
</dbReference>
<dbReference type="GO" id="GO:0009253">
    <property type="term" value="P:peptidoglycan catabolic process"/>
    <property type="evidence" value="ECO:0007669"/>
    <property type="project" value="InterPro"/>
</dbReference>
<gene>
    <name evidence="3" type="ORF">EDD65_10444</name>
</gene>